<evidence type="ECO:0000313" key="1">
    <source>
        <dbReference type="EMBL" id="EFN75763.1"/>
    </source>
</evidence>
<name>E2C8N3_HARSA</name>
<gene>
    <name evidence="1" type="ORF">EAI_09767</name>
</gene>
<accession>E2C8N3</accession>
<keyword evidence="2" id="KW-1185">Reference proteome</keyword>
<protein>
    <submittedName>
        <fullName evidence="1">Uncharacterized protein</fullName>
    </submittedName>
</protein>
<reference evidence="1 2" key="1">
    <citation type="journal article" date="2010" name="Science">
        <title>Genomic comparison of the ants Camponotus floridanus and Harpegnathos saltator.</title>
        <authorList>
            <person name="Bonasio R."/>
            <person name="Zhang G."/>
            <person name="Ye C."/>
            <person name="Mutti N.S."/>
            <person name="Fang X."/>
            <person name="Qin N."/>
            <person name="Donahue G."/>
            <person name="Yang P."/>
            <person name="Li Q."/>
            <person name="Li C."/>
            <person name="Zhang P."/>
            <person name="Huang Z."/>
            <person name="Berger S.L."/>
            <person name="Reinberg D."/>
            <person name="Wang J."/>
            <person name="Liebig J."/>
        </authorList>
    </citation>
    <scope>NUCLEOTIDE SEQUENCE [LARGE SCALE GENOMIC DNA]</scope>
    <source>
        <strain evidence="1 2">R22 G/1</strain>
    </source>
</reference>
<dbReference type="EMBL" id="GL453666">
    <property type="protein sequence ID" value="EFN75763.1"/>
    <property type="molecule type" value="Genomic_DNA"/>
</dbReference>
<evidence type="ECO:0000313" key="2">
    <source>
        <dbReference type="Proteomes" id="UP000008237"/>
    </source>
</evidence>
<dbReference type="OrthoDB" id="10056939at2759"/>
<proteinExistence type="predicted"/>
<dbReference type="AlphaFoldDB" id="E2C8N3"/>
<sequence length="217" mass="24152">MFKIPHCLFVARVAMRAEHRANEFPTTNPILFRNETVTSGAYWSAPREHSSRVMPDVHITVPNVAVSDVAVPNDAMTLDADIPDVAMPEDPTPTAQVPIPMPQVPTTPIPEEPTPMSEEPIAIFEAEETRVALPEDTTTEEQDILRLTNQHARGNREMRGIYLLVYTALKYGSNLNVRNRCENELSSTTTSTTTTTTTTTMTTTIENNDRVEGENEK</sequence>
<dbReference type="Proteomes" id="UP000008237">
    <property type="component" value="Unassembled WGS sequence"/>
</dbReference>
<dbReference type="InParanoid" id="E2C8N3"/>
<organism evidence="2">
    <name type="scientific">Harpegnathos saltator</name>
    <name type="common">Jerdon's jumping ant</name>
    <dbReference type="NCBI Taxonomy" id="610380"/>
    <lineage>
        <taxon>Eukaryota</taxon>
        <taxon>Metazoa</taxon>
        <taxon>Ecdysozoa</taxon>
        <taxon>Arthropoda</taxon>
        <taxon>Hexapoda</taxon>
        <taxon>Insecta</taxon>
        <taxon>Pterygota</taxon>
        <taxon>Neoptera</taxon>
        <taxon>Endopterygota</taxon>
        <taxon>Hymenoptera</taxon>
        <taxon>Apocrita</taxon>
        <taxon>Aculeata</taxon>
        <taxon>Formicoidea</taxon>
        <taxon>Formicidae</taxon>
        <taxon>Ponerinae</taxon>
        <taxon>Ponerini</taxon>
        <taxon>Harpegnathos</taxon>
    </lineage>
</organism>